<keyword evidence="2" id="KW-1185">Reference proteome</keyword>
<dbReference type="AlphaFoldDB" id="A0A3S2WCC3"/>
<sequence>MLQATASGRFPKADFGFAPVTRGLVMRFPERIMRTSHRFIADFVVTDGGTSMCGVCRRRGLDGLPSLVSRNRDFPVRPVAQVVLDPPFRTCREIVDFAAAGLPAGSSMR</sequence>
<organism evidence="1 2">
    <name type="scientific">Methylobacterium oryzihabitans</name>
    <dbReference type="NCBI Taxonomy" id="2499852"/>
    <lineage>
        <taxon>Bacteria</taxon>
        <taxon>Pseudomonadati</taxon>
        <taxon>Pseudomonadota</taxon>
        <taxon>Alphaproteobacteria</taxon>
        <taxon>Hyphomicrobiales</taxon>
        <taxon>Methylobacteriaceae</taxon>
        <taxon>Methylobacterium</taxon>
    </lineage>
</organism>
<evidence type="ECO:0000313" key="2">
    <source>
        <dbReference type="Proteomes" id="UP000286997"/>
    </source>
</evidence>
<dbReference type="RefSeq" id="WP_127728518.1">
    <property type="nucleotide sequence ID" value="NZ_SACP01000007.1"/>
</dbReference>
<name>A0A3S2WCC3_9HYPH</name>
<gene>
    <name evidence="1" type="ORF">EOE48_09295</name>
</gene>
<dbReference type="EMBL" id="SACP01000007">
    <property type="protein sequence ID" value="RVU19081.1"/>
    <property type="molecule type" value="Genomic_DNA"/>
</dbReference>
<comment type="caution">
    <text evidence="1">The sequence shown here is derived from an EMBL/GenBank/DDBJ whole genome shotgun (WGS) entry which is preliminary data.</text>
</comment>
<reference evidence="1 2" key="1">
    <citation type="submission" date="2019-01" db="EMBL/GenBank/DDBJ databases">
        <authorList>
            <person name="Chen W.-M."/>
        </authorList>
    </citation>
    <scope>NUCLEOTIDE SEQUENCE [LARGE SCALE GENOMIC DNA]</scope>
    <source>
        <strain evidence="1 2">TER-1</strain>
    </source>
</reference>
<dbReference type="Proteomes" id="UP000286997">
    <property type="component" value="Unassembled WGS sequence"/>
</dbReference>
<protein>
    <submittedName>
        <fullName evidence="1">Uncharacterized protein</fullName>
    </submittedName>
</protein>
<proteinExistence type="predicted"/>
<evidence type="ECO:0000313" key="1">
    <source>
        <dbReference type="EMBL" id="RVU19081.1"/>
    </source>
</evidence>
<accession>A0A3S2WCC3</accession>